<dbReference type="Pfam" id="PF08707">
    <property type="entry name" value="PriCT_2"/>
    <property type="match status" value="1"/>
</dbReference>
<dbReference type="InterPro" id="IPR015330">
    <property type="entry name" value="DNA_primase/pol_bifunc_N"/>
</dbReference>
<evidence type="ECO:0000259" key="1">
    <source>
        <dbReference type="Pfam" id="PF08707"/>
    </source>
</evidence>
<protein>
    <submittedName>
        <fullName evidence="3">Bifunctional DNA primase/polymerase, N-terminal</fullName>
    </submittedName>
</protein>
<evidence type="ECO:0000313" key="4">
    <source>
        <dbReference type="Proteomes" id="UP000184497"/>
    </source>
</evidence>
<sequence>MDDLQRTSPAGQQGDTFQSGQAQYSIIGQKSANKLLTNYPCCFLAHNQKYPAGADAKNWQNNPRRADEWRAGTGIGIICGMPAPDEWSTQGLDVDTPHPGMAADLLAFIRPLLAKRTGEKLIRVGNAPKFLIPYKTRAPQSKQLSPEVFPIAEDGKVDTRREVKNQIEILGKGQQFVAYQIHPDTGQPYQWNDFDGDDSKTLSEVCPADLVELTADDIEEILWAFDEIAERHCLVPRPKAKPKTGTAPQAGGDGHKVPDLLKWIPNNDEGYNHWFNIVSAVKHELGDAGHADAYQWSTQAPKHDDAKFQKTWDSIQRSEGRTIGTLIHFARENGMKGGPPEQSRFTADQLARLTASAETETEISGPEFNLPPLPDELYQLPDGLGAIQEYIHGAMTYPCRYTAGWAAIATLTAFAQTKVTIDSRRGLGFNEYYLTLAKTGFGKEELRDPLNSVITELDFDFTVSGENIPDVVSAAPSSKQGLHYLIEAAKSHSVYVQSDEFAEWLKAASNDSHKQQALAYLMEIYNRALRKIHPGNAVTNKYETVHNPRLSVFATTTAESVIRSLNLDDAEMGAYNRWLIYVAPEQMPDKRYTGLNFKASPDAIEAAAFVARLDTTHIKMTAGGLKEYIEQDRTHAEPIKFADALMGGRLSEQALKLAGLFALSAKRTEISADDVELAYKIRLGLYRRASSLVEQSGAISGSHETTKALDQVREVLKKGNPIYTSTLKARSRAYKALHINEQNAVIRTLIEQGDAEYLPDSKKIIVIRQ</sequence>
<dbReference type="InterPro" id="IPR014819">
    <property type="entry name" value="PriCT_2"/>
</dbReference>
<accession>A0A1M6SUD9</accession>
<reference evidence="4" key="1">
    <citation type="submission" date="2016-11" db="EMBL/GenBank/DDBJ databases">
        <authorList>
            <person name="Varghese N."/>
            <person name="Submissions S."/>
        </authorList>
    </citation>
    <scope>NUCLEOTIDE SEQUENCE [LARGE SCALE GENOMIC DNA]</scope>
    <source>
        <strain evidence="4">CGMCC 1.10835</strain>
    </source>
</reference>
<dbReference type="RefSeq" id="WP_072797376.1">
    <property type="nucleotide sequence ID" value="NZ_FRAQ01000001.1"/>
</dbReference>
<dbReference type="AlphaFoldDB" id="A0A1M6SUD9"/>
<gene>
    <name evidence="3" type="ORF">SAMN05216369_2255</name>
</gene>
<evidence type="ECO:0000313" key="3">
    <source>
        <dbReference type="EMBL" id="SHK48286.1"/>
    </source>
</evidence>
<dbReference type="GO" id="GO:0016817">
    <property type="term" value="F:hydrolase activity, acting on acid anhydrides"/>
    <property type="evidence" value="ECO:0007669"/>
    <property type="project" value="InterPro"/>
</dbReference>
<dbReference type="EMBL" id="FRAQ01000001">
    <property type="protein sequence ID" value="SHK48286.1"/>
    <property type="molecule type" value="Genomic_DNA"/>
</dbReference>
<dbReference type="Proteomes" id="UP000184497">
    <property type="component" value="Unassembled WGS sequence"/>
</dbReference>
<proteinExistence type="predicted"/>
<evidence type="ECO:0000259" key="2">
    <source>
        <dbReference type="Pfam" id="PF09250"/>
    </source>
</evidence>
<organism evidence="3 4">
    <name type="scientific">Marinobacter antarcticus</name>
    <dbReference type="NCBI Taxonomy" id="564117"/>
    <lineage>
        <taxon>Bacteria</taxon>
        <taxon>Pseudomonadati</taxon>
        <taxon>Pseudomonadota</taxon>
        <taxon>Gammaproteobacteria</taxon>
        <taxon>Pseudomonadales</taxon>
        <taxon>Marinobacteraceae</taxon>
        <taxon>Marinobacter</taxon>
    </lineage>
</organism>
<dbReference type="STRING" id="564117.SAMN05216369_2255"/>
<dbReference type="Pfam" id="PF09250">
    <property type="entry name" value="Prim-Pol"/>
    <property type="match status" value="1"/>
</dbReference>
<name>A0A1M6SUD9_9GAMM</name>
<feature type="domain" description="Primase C-terminal 2" evidence="1">
    <location>
        <begin position="259"/>
        <end position="330"/>
    </location>
</feature>
<dbReference type="OrthoDB" id="784829at2"/>
<feature type="domain" description="DNA primase/polymerase bifunctional N-terminal" evidence="2">
    <location>
        <begin position="38"/>
        <end position="193"/>
    </location>
</feature>
<keyword evidence="4" id="KW-1185">Reference proteome</keyword>